<dbReference type="InterPro" id="IPR004827">
    <property type="entry name" value="bZIP"/>
</dbReference>
<accession>A0A914N3J7</accession>
<dbReference type="GO" id="GO:0005634">
    <property type="term" value="C:nucleus"/>
    <property type="evidence" value="ECO:0007669"/>
    <property type="project" value="TreeGrafter"/>
</dbReference>
<reference evidence="10" key="1">
    <citation type="submission" date="2022-11" db="UniProtKB">
        <authorList>
            <consortium name="WormBaseParasite"/>
        </authorList>
    </citation>
    <scope>IDENTIFICATION</scope>
</reference>
<evidence type="ECO:0000259" key="8">
    <source>
        <dbReference type="PROSITE" id="PS50217"/>
    </source>
</evidence>
<keyword evidence="9" id="KW-1185">Reference proteome</keyword>
<evidence type="ECO:0000313" key="9">
    <source>
        <dbReference type="Proteomes" id="UP000887563"/>
    </source>
</evidence>
<dbReference type="Gene3D" id="1.20.5.170">
    <property type="match status" value="1"/>
</dbReference>
<evidence type="ECO:0000256" key="3">
    <source>
        <dbReference type="ARBA" id="ARBA00023125"/>
    </source>
</evidence>
<dbReference type="InterPro" id="IPR046347">
    <property type="entry name" value="bZIP_sf"/>
</dbReference>
<evidence type="ECO:0000256" key="4">
    <source>
        <dbReference type="ARBA" id="ARBA00023163"/>
    </source>
</evidence>
<dbReference type="PROSITE" id="PS50217">
    <property type="entry name" value="BZIP"/>
    <property type="match status" value="1"/>
</dbReference>
<dbReference type="WBParaSite" id="Minc3s02953g32193">
    <property type="protein sequence ID" value="Minc3s02953g32193"/>
    <property type="gene ID" value="Minc3s02953g32193"/>
</dbReference>
<feature type="region of interest" description="Disordered" evidence="7">
    <location>
        <begin position="181"/>
        <end position="200"/>
    </location>
</feature>
<keyword evidence="3" id="KW-0238">DNA-binding</keyword>
<keyword evidence="1" id="KW-0832">Ubl conjugation</keyword>
<sequence>MSNVYILPRNFAATTEIPVTLQGQRPIRMIRTGAVGGRILNDRRSVRLHGMVPKNADTSRRVYLAPVIATPTQSPLAHYQIQPIAPAPTNTDFISLQPMRTNLNSNNSHSSFTSQQPQVFIPDNISQNQQQLSEEDNELDIGEVCRLLDESAGQRISDLEQPRRRERLSNLTMEQKLLRRKQKNRIAAQAARDRKKETNKRLEESLKRAIQEISRLRGELRFLQTQNAQLLASQNGQNDGRIIQNIPQENIIQHKPLIFPKQEILMATVEDKQQQYQYNSHTNVKNFGQEQTQIMNQPLPNSVDLKSSIASHQSTTNNSLHQSSPSLKLNNPSSLNRDSLGSAASFNALLPWERESVPEEGMKKTGEVMDKMQSKLKSNRGKMTIMSNGRQQQNAVRIACLIKVFTALWSIVCEKRETAKTSKDCKISSTSFSKAFKLSILYLNSISRNGRSKGIAAQDGVNGQRQASSSVQQPPTAVSGTFVNAHARDVQCKVEESAEARTYSEEFDFGTDEQQYIHDQQHFSFERGGAEQHRVSGRGRLSHSSSAALAALSPHNYCSQPTIVHTPTFNQQTHKNYQKHHKNTDKQSTGTQSQSLYQQHQSISSSDYISDNGLLGALHEVPSPFKEEQYRQPHSIASSSSSFYNCSSDILANNSYSNYEKYQDINEEWYEENVESPVLPLCQKNGLGNGDFEEYQQDPHSSFDYGLEQHWMMDTVDEEQVLINDGDEMFYQDHPDSSFSSTNFPFLVDGLEEDSCSLQL</sequence>
<dbReference type="PANTHER" id="PTHR46542:SF1">
    <property type="entry name" value="X-BOX BINDING PROTEIN 1"/>
    <property type="match status" value="1"/>
</dbReference>
<keyword evidence="5" id="KW-0539">Nucleus</keyword>
<evidence type="ECO:0000313" key="10">
    <source>
        <dbReference type="WBParaSite" id="Minc3s02953g32193"/>
    </source>
</evidence>
<feature type="compositionally biased region" description="Polar residues" evidence="7">
    <location>
        <begin position="461"/>
        <end position="477"/>
    </location>
</feature>
<dbReference type="SUPFAM" id="SSF57959">
    <property type="entry name" value="Leucine zipper domain"/>
    <property type="match status" value="1"/>
</dbReference>
<organism evidence="9 10">
    <name type="scientific">Meloidogyne incognita</name>
    <name type="common">Southern root-knot nematode worm</name>
    <name type="synonym">Oxyuris incognita</name>
    <dbReference type="NCBI Taxonomy" id="6306"/>
    <lineage>
        <taxon>Eukaryota</taxon>
        <taxon>Metazoa</taxon>
        <taxon>Ecdysozoa</taxon>
        <taxon>Nematoda</taxon>
        <taxon>Chromadorea</taxon>
        <taxon>Rhabditida</taxon>
        <taxon>Tylenchina</taxon>
        <taxon>Tylenchomorpha</taxon>
        <taxon>Tylenchoidea</taxon>
        <taxon>Meloidogynidae</taxon>
        <taxon>Meloidogyninae</taxon>
        <taxon>Meloidogyne</taxon>
        <taxon>Meloidogyne incognita group</taxon>
    </lineage>
</organism>
<feature type="domain" description="BZIP" evidence="8">
    <location>
        <begin position="174"/>
        <end position="230"/>
    </location>
</feature>
<feature type="region of interest" description="Disordered" evidence="7">
    <location>
        <begin position="310"/>
        <end position="335"/>
    </location>
</feature>
<name>A0A914N3J7_MELIC</name>
<evidence type="ECO:0000256" key="5">
    <source>
        <dbReference type="ARBA" id="ARBA00023242"/>
    </source>
</evidence>
<dbReference type="SMART" id="SM00338">
    <property type="entry name" value="BRLZ"/>
    <property type="match status" value="1"/>
</dbReference>
<feature type="compositionally biased region" description="Low complexity" evidence="7">
    <location>
        <begin position="323"/>
        <end position="335"/>
    </location>
</feature>
<dbReference type="Proteomes" id="UP000887563">
    <property type="component" value="Unplaced"/>
</dbReference>
<feature type="compositionally biased region" description="Polar residues" evidence="7">
    <location>
        <begin position="310"/>
        <end position="322"/>
    </location>
</feature>
<keyword evidence="2" id="KW-0805">Transcription regulation</keyword>
<evidence type="ECO:0000256" key="7">
    <source>
        <dbReference type="SAM" id="MobiDB-lite"/>
    </source>
</evidence>
<dbReference type="GO" id="GO:0000981">
    <property type="term" value="F:DNA-binding transcription factor activity, RNA polymerase II-specific"/>
    <property type="evidence" value="ECO:0007669"/>
    <property type="project" value="TreeGrafter"/>
</dbReference>
<feature type="region of interest" description="Disordered" evidence="7">
    <location>
        <begin position="455"/>
        <end position="477"/>
    </location>
</feature>
<evidence type="ECO:0000256" key="2">
    <source>
        <dbReference type="ARBA" id="ARBA00023015"/>
    </source>
</evidence>
<evidence type="ECO:0000256" key="1">
    <source>
        <dbReference type="ARBA" id="ARBA00022843"/>
    </source>
</evidence>
<feature type="compositionally biased region" description="Polar residues" evidence="7">
    <location>
        <begin position="586"/>
        <end position="603"/>
    </location>
</feature>
<keyword evidence="4" id="KW-0804">Transcription</keyword>
<protein>
    <recommendedName>
        <fullName evidence="6">X-box-binding protein 1</fullName>
    </recommendedName>
</protein>
<feature type="compositionally biased region" description="Basic and acidic residues" evidence="7">
    <location>
        <begin position="191"/>
        <end position="200"/>
    </location>
</feature>
<feature type="region of interest" description="Disordered" evidence="7">
    <location>
        <begin position="572"/>
        <end position="603"/>
    </location>
</feature>
<dbReference type="PANTHER" id="PTHR46542">
    <property type="entry name" value="X-BOX BINDING PROTEIN 1"/>
    <property type="match status" value="1"/>
</dbReference>
<dbReference type="InterPro" id="IPR052470">
    <property type="entry name" value="ER_Stress-Reg_TF"/>
</dbReference>
<dbReference type="AlphaFoldDB" id="A0A914N3J7"/>
<proteinExistence type="predicted"/>
<dbReference type="GO" id="GO:0000977">
    <property type="term" value="F:RNA polymerase II transcription regulatory region sequence-specific DNA binding"/>
    <property type="evidence" value="ECO:0007669"/>
    <property type="project" value="TreeGrafter"/>
</dbReference>
<evidence type="ECO:0000256" key="6">
    <source>
        <dbReference type="ARBA" id="ARBA00040165"/>
    </source>
</evidence>
<dbReference type="PROSITE" id="PS00036">
    <property type="entry name" value="BZIP_BASIC"/>
    <property type="match status" value="1"/>
</dbReference>